<protein>
    <recommendedName>
        <fullName evidence="1">RNase H type-1 domain-containing protein</fullName>
    </recommendedName>
</protein>
<dbReference type="GO" id="GO:0004523">
    <property type="term" value="F:RNA-DNA hybrid ribonuclease activity"/>
    <property type="evidence" value="ECO:0007669"/>
    <property type="project" value="InterPro"/>
</dbReference>
<dbReference type="InterPro" id="IPR012337">
    <property type="entry name" value="RNaseH-like_sf"/>
</dbReference>
<dbReference type="Proteomes" id="UP000195402">
    <property type="component" value="Unassembled WGS sequence"/>
</dbReference>
<reference evidence="2 3" key="1">
    <citation type="journal article" date="2017" name="Mol. Plant">
        <title>The Genome of Medicinal Plant Macleaya cordata Provides New Insights into Benzylisoquinoline Alkaloids Metabolism.</title>
        <authorList>
            <person name="Liu X."/>
            <person name="Liu Y."/>
            <person name="Huang P."/>
            <person name="Ma Y."/>
            <person name="Qing Z."/>
            <person name="Tang Q."/>
            <person name="Cao H."/>
            <person name="Cheng P."/>
            <person name="Zheng Y."/>
            <person name="Yuan Z."/>
            <person name="Zhou Y."/>
            <person name="Liu J."/>
            <person name="Tang Z."/>
            <person name="Zhuo Y."/>
            <person name="Zhang Y."/>
            <person name="Yu L."/>
            <person name="Huang J."/>
            <person name="Yang P."/>
            <person name="Peng Q."/>
            <person name="Zhang J."/>
            <person name="Jiang W."/>
            <person name="Zhang Z."/>
            <person name="Lin K."/>
            <person name="Ro D.K."/>
            <person name="Chen X."/>
            <person name="Xiong X."/>
            <person name="Shang Y."/>
            <person name="Huang S."/>
            <person name="Zeng J."/>
        </authorList>
    </citation>
    <scope>NUCLEOTIDE SEQUENCE [LARGE SCALE GENOMIC DNA]</scope>
    <source>
        <strain evidence="3">cv. BLH2017</strain>
        <tissue evidence="2">Root</tissue>
    </source>
</reference>
<dbReference type="EMBL" id="MVGT01003289">
    <property type="protein sequence ID" value="OVA04702.1"/>
    <property type="molecule type" value="Genomic_DNA"/>
</dbReference>
<evidence type="ECO:0000259" key="1">
    <source>
        <dbReference type="PROSITE" id="PS50879"/>
    </source>
</evidence>
<evidence type="ECO:0000313" key="3">
    <source>
        <dbReference type="Proteomes" id="UP000195402"/>
    </source>
</evidence>
<name>A0A200Q2L0_MACCD</name>
<dbReference type="InterPro" id="IPR044730">
    <property type="entry name" value="RNase_H-like_dom_plant"/>
</dbReference>
<keyword evidence="3" id="KW-1185">Reference proteome</keyword>
<comment type="caution">
    <text evidence="2">The sequence shown here is derived from an EMBL/GenBank/DDBJ whole genome shotgun (WGS) entry which is preliminary data.</text>
</comment>
<dbReference type="Pfam" id="PF13456">
    <property type="entry name" value="RVT_3"/>
    <property type="match status" value="1"/>
</dbReference>
<accession>A0A200Q2L0</accession>
<dbReference type="Gene3D" id="3.30.420.10">
    <property type="entry name" value="Ribonuclease H-like superfamily/Ribonuclease H"/>
    <property type="match status" value="1"/>
</dbReference>
<gene>
    <name evidence="2" type="ORF">BVC80_1719g30</name>
</gene>
<organism evidence="2 3">
    <name type="scientific">Macleaya cordata</name>
    <name type="common">Five-seeded plume-poppy</name>
    <name type="synonym">Bocconia cordata</name>
    <dbReference type="NCBI Taxonomy" id="56857"/>
    <lineage>
        <taxon>Eukaryota</taxon>
        <taxon>Viridiplantae</taxon>
        <taxon>Streptophyta</taxon>
        <taxon>Embryophyta</taxon>
        <taxon>Tracheophyta</taxon>
        <taxon>Spermatophyta</taxon>
        <taxon>Magnoliopsida</taxon>
        <taxon>Ranunculales</taxon>
        <taxon>Papaveraceae</taxon>
        <taxon>Papaveroideae</taxon>
        <taxon>Macleaya</taxon>
    </lineage>
</organism>
<dbReference type="InterPro" id="IPR036397">
    <property type="entry name" value="RNaseH_sf"/>
</dbReference>
<proteinExistence type="predicted"/>
<dbReference type="AlphaFoldDB" id="A0A200Q2L0"/>
<dbReference type="PROSITE" id="PS50879">
    <property type="entry name" value="RNASE_H_1"/>
    <property type="match status" value="1"/>
</dbReference>
<dbReference type="SUPFAM" id="SSF53098">
    <property type="entry name" value="Ribonuclease H-like"/>
    <property type="match status" value="1"/>
</dbReference>
<feature type="domain" description="RNase H type-1" evidence="1">
    <location>
        <begin position="20"/>
        <end position="88"/>
    </location>
</feature>
<dbReference type="InParanoid" id="A0A200Q2L0"/>
<dbReference type="OrthoDB" id="1938131at2759"/>
<dbReference type="CDD" id="cd06222">
    <property type="entry name" value="RNase_H_like"/>
    <property type="match status" value="1"/>
</dbReference>
<evidence type="ECO:0000313" key="2">
    <source>
        <dbReference type="EMBL" id="OVA04702.1"/>
    </source>
</evidence>
<dbReference type="GO" id="GO:0003676">
    <property type="term" value="F:nucleic acid binding"/>
    <property type="evidence" value="ECO:0007669"/>
    <property type="project" value="InterPro"/>
</dbReference>
<sequence>MKMPPVVALLIKECKWIPPPLETIMICCDVASRGNPGNGGAGVIFRDSKCACLGALSAGLGFSTSFSAEILSIIIGLHQAAERGWRKV</sequence>
<dbReference type="InterPro" id="IPR002156">
    <property type="entry name" value="RNaseH_domain"/>
</dbReference>